<evidence type="ECO:0000313" key="2">
    <source>
        <dbReference type="Proteomes" id="UP000582016"/>
    </source>
</evidence>
<reference evidence="1 2" key="1">
    <citation type="submission" date="2020-05" db="EMBL/GenBank/DDBJ databases">
        <title>Identification and distribution of gene clusters putatively required for synthesis of sphingolipid metabolism inhibitors in phylogenetically diverse species of the filamentous fungus Fusarium.</title>
        <authorList>
            <person name="Kim H.-S."/>
            <person name="Busman M."/>
            <person name="Brown D.W."/>
            <person name="Divon H."/>
            <person name="Uhlig S."/>
            <person name="Proctor R.H."/>
        </authorList>
    </citation>
    <scope>NUCLEOTIDE SEQUENCE [LARGE SCALE GENOMIC DNA]</scope>
    <source>
        <strain evidence="1 2">NRRL 13617</strain>
    </source>
</reference>
<name>A0A8H5IDA3_9HYPO</name>
<protein>
    <submittedName>
        <fullName evidence="1">Uncharacterized protein</fullName>
    </submittedName>
</protein>
<dbReference type="Proteomes" id="UP000582016">
    <property type="component" value="Unassembled WGS sequence"/>
</dbReference>
<gene>
    <name evidence="1" type="ORF">FPHYL_13377</name>
</gene>
<dbReference type="EMBL" id="JAAOAQ010000776">
    <property type="protein sequence ID" value="KAF5534716.1"/>
    <property type="molecule type" value="Genomic_DNA"/>
</dbReference>
<sequence>MSDHIDAISGALADFFDDFHDRRDSPPGQPTAQFGHIKTPPYRLKPGIRRRIQEVFSAEKHILFVVPDIELEVSCGYLCISRTTIEILTYHRLFERIRSNFNRHANQSDHTMWLKCPDPEKWYIDNRLPPNIVIIFHIDPNVPADCAKSLAGIVEWSLAQSALPGYIIRLVTLSAGEDCDLLKKLLDTSGLQYHFKDLDLAQYGELDPMRNCTVVNSKYMDTQVSNLLTRVRTQPERSRLILCFDIAFYRVLNAKEGPEDDLFISRGKLSIDSSFGDITLLKYRRESTKTLLMLISPDVAILPITSKYFDEIHIVVGYSKTTQAWDLGMHQMVCREHPLSMEERRRQLWWAYQGNETSVFMHIKDGMSPHAYIEQGYATPRFVEAHQLGGFIATVTSLPWFPRNREDIIRTFATNLSAVQVITDRLVAQRVIESKGSALTENEAEVFIDLLPFLNYDYRLALLVATEASPNVNCVKTQLAAMLTTKLEDIVMLDRVPRLPDCVFKECRGFSPSLAGQGSMWLFLGLLRNRDQHIQEHRKYMSLYDNLDGFVSVDESVGENVEKNFVRLADLLSRHGRDINHRPSLQMGYGDMTPYAPGTLQEDMLSRWMNFEDMAPYDQRILHGYLLPLLKETEEMTPDEQRELHNDLFRAYMYQATVCHEELVGHGSHSGSPTICTLSDGSRCVLDPPDMSPSNLVDVLGLLRNSGDKAVIGISHCLEREPDSKSLTLTDWTLIPKDVVYQWEKKFGPVGDVLASLDSTMSHDGFADDDV</sequence>
<organism evidence="1 2">
    <name type="scientific">Fusarium phyllophilum</name>
    <dbReference type="NCBI Taxonomy" id="47803"/>
    <lineage>
        <taxon>Eukaryota</taxon>
        <taxon>Fungi</taxon>
        <taxon>Dikarya</taxon>
        <taxon>Ascomycota</taxon>
        <taxon>Pezizomycotina</taxon>
        <taxon>Sordariomycetes</taxon>
        <taxon>Hypocreomycetidae</taxon>
        <taxon>Hypocreales</taxon>
        <taxon>Nectriaceae</taxon>
        <taxon>Fusarium</taxon>
        <taxon>Fusarium fujikuroi species complex</taxon>
    </lineage>
</organism>
<comment type="caution">
    <text evidence="1">The sequence shown here is derived from an EMBL/GenBank/DDBJ whole genome shotgun (WGS) entry which is preliminary data.</text>
</comment>
<evidence type="ECO:0000313" key="1">
    <source>
        <dbReference type="EMBL" id="KAF5534716.1"/>
    </source>
</evidence>
<dbReference type="OrthoDB" id="5035669at2759"/>
<keyword evidence="2" id="KW-1185">Reference proteome</keyword>
<accession>A0A8H5IDA3</accession>
<dbReference type="AlphaFoldDB" id="A0A8H5IDA3"/>
<proteinExistence type="predicted"/>